<protein>
    <recommendedName>
        <fullName evidence="4">2-oxoisovalerate dehydrogenase subunit alpha</fullName>
        <ecNumber evidence="4">1.2.4.4</ecNumber>
    </recommendedName>
    <alternativeName>
        <fullName evidence="4">Branched-chain alpha-keto acid dehydrogenase E1 component alpha chain</fullName>
    </alternativeName>
</protein>
<accession>A0ABU4F615</accession>
<dbReference type="PANTHER" id="PTHR43380">
    <property type="entry name" value="2-OXOISOVALERATE DEHYDROGENASE SUBUNIT ALPHA, MITOCHONDRIAL"/>
    <property type="match status" value="1"/>
</dbReference>
<comment type="caution">
    <text evidence="6">The sequence shown here is derived from an EMBL/GenBank/DDBJ whole genome shotgun (WGS) entry which is preliminary data.</text>
</comment>
<comment type="cofactor">
    <cofactor evidence="1 4">
        <name>thiamine diphosphate</name>
        <dbReference type="ChEBI" id="CHEBI:58937"/>
    </cofactor>
</comment>
<reference evidence="6 7" key="1">
    <citation type="submission" date="2023-10" db="EMBL/GenBank/DDBJ databases">
        <title>Characterization of rhizosphere-enriched actinobacteria from wheat plants lab-grown on chernevaya soil.</title>
        <authorList>
            <person name="Tikhonova E.N."/>
            <person name="Konopkin A."/>
            <person name="Kravchenko I.K."/>
        </authorList>
    </citation>
    <scope>NUCLEOTIDE SEQUENCE [LARGE SCALE GENOMIC DNA]</scope>
    <source>
        <strain evidence="6 7">RR29</strain>
    </source>
</reference>
<feature type="domain" description="Dehydrogenase E1 component" evidence="5">
    <location>
        <begin position="48"/>
        <end position="323"/>
    </location>
</feature>
<keyword evidence="2 4" id="KW-0560">Oxidoreductase</keyword>
<gene>
    <name evidence="6" type="ORF">R5A26_08700</name>
</gene>
<sequence length="379" mass="41376">MANAVQDPLSEASLADPPIQLLDPSGKLSTDARLPLDLATVDLPALYRDMALVRRLDTEAIALQRQGELGLWPSLRGQEAAQVGAAYALYDRDMVFPTYREHGVAWCRGLDPVSLLGLFRGTTLGGWDPYAHHFNLYTLVIGAQTLHAVGYGMGLYRDGSTGSGDPDRDTAVLAFLGDGALSEGETNEAFIWAAAQNLPVVFFCQNNQWAISAPYSVQSRIPAAQRAAGYGFPGIRVDGNDVLACLAATRQALDQARTGGGPTLIEAVTYRVNAHTTADDATRYRPAKETEDWTARDPLERLRAHLETTGAVTDEYFTDLEQRERDLAERLRAGCRGLADPDASSPFEHTYAQMPADLRQQLREHLEFVSTGPQDGEQK</sequence>
<keyword evidence="7" id="KW-1185">Reference proteome</keyword>
<dbReference type="EMBL" id="JAWMAJ010000021">
    <property type="protein sequence ID" value="MDV7216031.1"/>
    <property type="molecule type" value="Genomic_DNA"/>
</dbReference>
<evidence type="ECO:0000313" key="7">
    <source>
        <dbReference type="Proteomes" id="UP001187346"/>
    </source>
</evidence>
<dbReference type="Pfam" id="PF00676">
    <property type="entry name" value="E1_dh"/>
    <property type="match status" value="1"/>
</dbReference>
<evidence type="ECO:0000313" key="6">
    <source>
        <dbReference type="EMBL" id="MDV7216031.1"/>
    </source>
</evidence>
<dbReference type="InterPro" id="IPR050771">
    <property type="entry name" value="Alpha-ketoacid_DH_E1_comp"/>
</dbReference>
<dbReference type="InterPro" id="IPR029061">
    <property type="entry name" value="THDP-binding"/>
</dbReference>
<evidence type="ECO:0000256" key="4">
    <source>
        <dbReference type="RuleBase" id="RU365014"/>
    </source>
</evidence>
<comment type="catalytic activity">
    <reaction evidence="4">
        <text>N(6)-[(R)-lipoyl]-L-lysyl-[protein] + 3-methyl-2-oxobutanoate + H(+) = N(6)-[(R)-S(8)-2-methylpropanoyldihydrolipoyl]-L-lysyl-[protein] + CO2</text>
        <dbReference type="Rhea" id="RHEA:13457"/>
        <dbReference type="Rhea" id="RHEA-COMP:10474"/>
        <dbReference type="Rhea" id="RHEA-COMP:10497"/>
        <dbReference type="ChEBI" id="CHEBI:11851"/>
        <dbReference type="ChEBI" id="CHEBI:15378"/>
        <dbReference type="ChEBI" id="CHEBI:16526"/>
        <dbReference type="ChEBI" id="CHEBI:83099"/>
        <dbReference type="ChEBI" id="CHEBI:83142"/>
        <dbReference type="EC" id="1.2.4.4"/>
    </reaction>
</comment>
<dbReference type="RefSeq" id="WP_317770735.1">
    <property type="nucleotide sequence ID" value="NZ_JAWMAJ010000021.1"/>
</dbReference>
<dbReference type="SUPFAM" id="SSF52518">
    <property type="entry name" value="Thiamin diphosphate-binding fold (THDP-binding)"/>
    <property type="match status" value="1"/>
</dbReference>
<dbReference type="EC" id="1.2.4.4" evidence="4"/>
<dbReference type="PANTHER" id="PTHR43380:SF1">
    <property type="entry name" value="2-OXOISOVALERATE DEHYDROGENASE SUBUNIT ALPHA, MITOCHONDRIAL"/>
    <property type="match status" value="1"/>
</dbReference>
<organism evidence="6 7">
    <name type="scientific">Streptomyces prunicolor</name>
    <dbReference type="NCBI Taxonomy" id="67348"/>
    <lineage>
        <taxon>Bacteria</taxon>
        <taxon>Bacillati</taxon>
        <taxon>Actinomycetota</taxon>
        <taxon>Actinomycetes</taxon>
        <taxon>Kitasatosporales</taxon>
        <taxon>Streptomycetaceae</taxon>
        <taxon>Streptomyces</taxon>
    </lineage>
</organism>
<dbReference type="CDD" id="cd02000">
    <property type="entry name" value="TPP_E1_PDC_ADC_BCADC"/>
    <property type="match status" value="1"/>
</dbReference>
<comment type="function">
    <text evidence="4">The branched-chain alpha-keto dehydrogenase complex catalyzes the overall conversion of alpha-keto acids to acyl-CoA and CO(2). It contains multiple copies of three enzymatic components: branched-chain alpha-keto acid decarboxylase (E1), lipoamide acyltransferase (E2) and lipoamide dehydrogenase (E3).</text>
</comment>
<evidence type="ECO:0000256" key="3">
    <source>
        <dbReference type="ARBA" id="ARBA00023052"/>
    </source>
</evidence>
<name>A0ABU4F615_9ACTN</name>
<evidence type="ECO:0000256" key="1">
    <source>
        <dbReference type="ARBA" id="ARBA00001964"/>
    </source>
</evidence>
<keyword evidence="3 4" id="KW-0786">Thiamine pyrophosphate</keyword>
<dbReference type="Gene3D" id="3.40.50.970">
    <property type="match status" value="1"/>
</dbReference>
<comment type="similarity">
    <text evidence="4">Belongs to the BCKDHA family.</text>
</comment>
<evidence type="ECO:0000256" key="2">
    <source>
        <dbReference type="ARBA" id="ARBA00023002"/>
    </source>
</evidence>
<evidence type="ECO:0000259" key="5">
    <source>
        <dbReference type="Pfam" id="PF00676"/>
    </source>
</evidence>
<dbReference type="Proteomes" id="UP001187346">
    <property type="component" value="Unassembled WGS sequence"/>
</dbReference>
<proteinExistence type="inferred from homology"/>
<dbReference type="InterPro" id="IPR001017">
    <property type="entry name" value="DH_E1"/>
</dbReference>